<dbReference type="AlphaFoldDB" id="A0A7X0MJI9"/>
<dbReference type="InterPro" id="IPR018775">
    <property type="entry name" value="RlaP"/>
</dbReference>
<dbReference type="EMBL" id="JACHCC010000008">
    <property type="protein sequence ID" value="MBB6501046.1"/>
    <property type="molecule type" value="Genomic_DNA"/>
</dbReference>
<dbReference type="PANTHER" id="PTHR34817">
    <property type="entry name" value="NUCLEOTIDYLTRANSFERASE"/>
    <property type="match status" value="1"/>
</dbReference>
<reference evidence="1 2" key="1">
    <citation type="submission" date="2020-08" db="EMBL/GenBank/DDBJ databases">
        <title>Genomic Encyclopedia of Type Strains, Phase IV (KMG-V): Genome sequencing to study the core and pangenomes of soil and plant-associated prokaryotes.</title>
        <authorList>
            <person name="Whitman W."/>
        </authorList>
    </citation>
    <scope>NUCLEOTIDE SEQUENCE [LARGE SCALE GENOMIC DNA]</scope>
    <source>
        <strain evidence="1 2">M2T3</strain>
    </source>
</reference>
<name>A0A7X0MJI9_9SPHI</name>
<accession>A0A7X0MJI9</accession>
<dbReference type="PANTHER" id="PTHR34817:SF1">
    <property type="entry name" value="NUCLEOTIDYLTRANSFERASE"/>
    <property type="match status" value="1"/>
</dbReference>
<proteinExistence type="predicted"/>
<dbReference type="Proteomes" id="UP000521017">
    <property type="component" value="Unassembled WGS sequence"/>
</dbReference>
<dbReference type="Pfam" id="PF10127">
    <property type="entry name" value="RlaP"/>
    <property type="match status" value="1"/>
</dbReference>
<protein>
    <recommendedName>
        <fullName evidence="3">Nucleotidyltransferase</fullName>
    </recommendedName>
</protein>
<evidence type="ECO:0008006" key="3">
    <source>
        <dbReference type="Google" id="ProtNLM"/>
    </source>
</evidence>
<dbReference type="RefSeq" id="WP_184626407.1">
    <property type="nucleotide sequence ID" value="NZ_JACHCC010000008.1"/>
</dbReference>
<organism evidence="1 2">
    <name type="scientific">Pedobacter cryoconitis</name>
    <dbReference type="NCBI Taxonomy" id="188932"/>
    <lineage>
        <taxon>Bacteria</taxon>
        <taxon>Pseudomonadati</taxon>
        <taxon>Bacteroidota</taxon>
        <taxon>Sphingobacteriia</taxon>
        <taxon>Sphingobacteriales</taxon>
        <taxon>Sphingobacteriaceae</taxon>
        <taxon>Pedobacter</taxon>
    </lineage>
</organism>
<gene>
    <name evidence="1" type="ORF">HDF25_003209</name>
</gene>
<evidence type="ECO:0000313" key="1">
    <source>
        <dbReference type="EMBL" id="MBB6501046.1"/>
    </source>
</evidence>
<comment type="caution">
    <text evidence="1">The sequence shown here is derived from an EMBL/GenBank/DDBJ whole genome shotgun (WGS) entry which is preliminary data.</text>
</comment>
<evidence type="ECO:0000313" key="2">
    <source>
        <dbReference type="Proteomes" id="UP000521017"/>
    </source>
</evidence>
<sequence length="364" mass="42379">MTYNQLKQQKQHLLLDCISGSTAYNLNIPGSDIDKKGIFVLPQTELYGFNYQEQLSNPSQDEVYFEIGRFLDLLTKNNPNILELLNTPGEFVLYRHPLMDLVRPDEFLSKLCLDTFAGYAHNQVKKARGLNKKINKPTAGERKSIIDFCHVIYKDLSIPLADFLKEKRYSQQDCGLTNLAHFKDSYLLFHQHQLSDNSNFSGIISGPQSQDVQLSRVPKGLESLAVMNFNKDGYSTYCREYREYKDWEENRNQLRYSGTIAHGKNYDAKNMMHTFRLLNMAEEIAVNHQVIVHRKDRDFLLKIRNGEFEFDTLLKLISEKLEHITELYQSSSLPDRPDIKKTESLLVQLRSEFYEEYNYGSLSK</sequence>